<dbReference type="STRING" id="1150864.MILUP08_41664"/>
<feature type="domain" description="Asparaginase/glutaminase C-terminal" evidence="1">
    <location>
        <begin position="19"/>
        <end position="103"/>
    </location>
</feature>
<dbReference type="Proteomes" id="UP000003448">
    <property type="component" value="Unassembled WGS sequence"/>
</dbReference>
<dbReference type="Pfam" id="PF17763">
    <property type="entry name" value="Asparaginase_C"/>
    <property type="match status" value="1"/>
</dbReference>
<accession>I0KYV0</accession>
<dbReference type="InterPro" id="IPR006034">
    <property type="entry name" value="Asparaginase/glutaminase-like"/>
</dbReference>
<dbReference type="SUPFAM" id="SSF53774">
    <property type="entry name" value="Glutaminase/Asparaginase"/>
    <property type="match status" value="1"/>
</dbReference>
<reference evidence="3" key="1">
    <citation type="journal article" date="2012" name="J. Bacteriol.">
        <title>Genome Sequence of Micromonospora lupini Lupac 08, Isolated from Root Nodules of Lupinus angustifolius.</title>
        <authorList>
            <person name="Alonso-Vega P."/>
            <person name="Normand P."/>
            <person name="Bacigalupe R."/>
            <person name="Pujic P."/>
            <person name="Lajus A."/>
            <person name="Vallenet D."/>
            <person name="Carro L."/>
            <person name="Coll P."/>
            <person name="Trujillo M.E."/>
        </authorList>
    </citation>
    <scope>NUCLEOTIDE SEQUENCE [LARGE SCALE GENOMIC DNA]</scope>
    <source>
        <strain evidence="3">Lupac 08</strain>
    </source>
</reference>
<organism evidence="2 3">
    <name type="scientific">Micromonospora lupini str. Lupac 08</name>
    <dbReference type="NCBI Taxonomy" id="1150864"/>
    <lineage>
        <taxon>Bacteria</taxon>
        <taxon>Bacillati</taxon>
        <taxon>Actinomycetota</taxon>
        <taxon>Actinomycetes</taxon>
        <taxon>Micromonosporales</taxon>
        <taxon>Micromonosporaceae</taxon>
        <taxon>Micromonospora</taxon>
    </lineage>
</organism>
<comment type="caution">
    <text evidence="2">The sequence shown here is derived from an EMBL/GenBank/DDBJ whole genome shotgun (WGS) entry which is preliminary data.</text>
</comment>
<evidence type="ECO:0000313" key="3">
    <source>
        <dbReference type="Proteomes" id="UP000003448"/>
    </source>
</evidence>
<dbReference type="PIRSF" id="PIRSF500176">
    <property type="entry name" value="L_ASNase"/>
    <property type="match status" value="1"/>
</dbReference>
<dbReference type="EMBL" id="CAIE01000016">
    <property type="protein sequence ID" value="CCH16747.1"/>
    <property type="molecule type" value="Genomic_DNA"/>
</dbReference>
<gene>
    <name evidence="2" type="ORF">MILUP08_41664</name>
</gene>
<evidence type="ECO:0000259" key="1">
    <source>
        <dbReference type="Pfam" id="PF17763"/>
    </source>
</evidence>
<dbReference type="InterPro" id="IPR036152">
    <property type="entry name" value="Asp/glu_Ase-like_sf"/>
</dbReference>
<dbReference type="InterPro" id="IPR040919">
    <property type="entry name" value="Asparaginase_C"/>
</dbReference>
<proteinExistence type="predicted"/>
<dbReference type="Gene3D" id="3.40.50.40">
    <property type="match status" value="1"/>
</dbReference>
<dbReference type="OrthoDB" id="9788068at2"/>
<dbReference type="InterPro" id="IPR027473">
    <property type="entry name" value="L-asparaginase_C"/>
</dbReference>
<dbReference type="AlphaFoldDB" id="I0KYV0"/>
<protein>
    <recommendedName>
        <fullName evidence="1">Asparaginase/glutaminase C-terminal domain-containing protein</fullName>
    </recommendedName>
</protein>
<keyword evidence="3" id="KW-1185">Reference proteome</keyword>
<dbReference type="PIRSF" id="PIRSF001220">
    <property type="entry name" value="L-ASNase_gatD"/>
    <property type="match status" value="1"/>
</dbReference>
<name>I0KYV0_9ACTN</name>
<sequence length="127" mass="13118">MCHQAVPPIDPDRLDATQVALCVVTLDDDGPLLRGLADTHQGLVVAGFGVGHVPATLAPVLGKLAGRMPVVLTSRSGSGSVLRHKYGAVGSETDLQRRGCGTAGCSARTRPRCCCGCCWPPARTPTS</sequence>
<evidence type="ECO:0000313" key="2">
    <source>
        <dbReference type="EMBL" id="CCH16747.1"/>
    </source>
</evidence>
<dbReference type="RefSeq" id="WP_007456873.1">
    <property type="nucleotide sequence ID" value="NZ_HF570108.1"/>
</dbReference>
<dbReference type="eggNOG" id="COG0252">
    <property type="taxonomic scope" value="Bacteria"/>
</dbReference>